<dbReference type="SUPFAM" id="SSF48695">
    <property type="entry name" value="Multiheme cytochromes"/>
    <property type="match status" value="1"/>
</dbReference>
<sequence length="96" mass="10795">MNYEPQVRSPRGVDPQVRYQSGRCDVCGRSRTHFKHDKCSKARQAAGFIRWKEPEGDRKVQCVQCHGSFRIDSMMGNTCRGCHVLVLQQAIGGGEA</sequence>
<name>A0A0P7CZY5_PSEPU</name>
<accession>A0A0P7CZY5</accession>
<evidence type="ECO:0000313" key="1">
    <source>
        <dbReference type="EMBL" id="KPM67589.1"/>
    </source>
</evidence>
<comment type="caution">
    <text evidence="1">The sequence shown here is derived from an EMBL/GenBank/DDBJ whole genome shotgun (WGS) entry which is preliminary data.</text>
</comment>
<evidence type="ECO:0000313" key="2">
    <source>
        <dbReference type="Proteomes" id="UP000050437"/>
    </source>
</evidence>
<dbReference type="AlphaFoldDB" id="A0A0P7CZY5"/>
<gene>
    <name evidence="1" type="ORF">HB13667_05970</name>
</gene>
<dbReference type="Proteomes" id="UP000050437">
    <property type="component" value="Unassembled WGS sequence"/>
</dbReference>
<protein>
    <submittedName>
        <fullName evidence="1">Uncharacterized protein</fullName>
    </submittedName>
</protein>
<dbReference type="RefSeq" id="WP_054572263.1">
    <property type="nucleotide sequence ID" value="NZ_LKKS01000033.1"/>
</dbReference>
<dbReference type="InterPro" id="IPR036280">
    <property type="entry name" value="Multihaem_cyt_sf"/>
</dbReference>
<dbReference type="EMBL" id="LKKS01000033">
    <property type="protein sequence ID" value="KPM67589.1"/>
    <property type="molecule type" value="Genomic_DNA"/>
</dbReference>
<proteinExistence type="predicted"/>
<organism evidence="1 2">
    <name type="scientific">Pseudomonas putida</name>
    <name type="common">Arthrobacter siderocapsulatus</name>
    <dbReference type="NCBI Taxonomy" id="303"/>
    <lineage>
        <taxon>Bacteria</taxon>
        <taxon>Pseudomonadati</taxon>
        <taxon>Pseudomonadota</taxon>
        <taxon>Gammaproteobacteria</taxon>
        <taxon>Pseudomonadales</taxon>
        <taxon>Pseudomonadaceae</taxon>
        <taxon>Pseudomonas</taxon>
    </lineage>
</organism>
<reference evidence="1 2" key="1">
    <citation type="submission" date="2015-10" db="EMBL/GenBank/DDBJ databases">
        <title>Pseudomonas putida clinical strains.</title>
        <authorList>
            <person name="Molina L."/>
            <person name="Udaondo Z."/>
        </authorList>
    </citation>
    <scope>NUCLEOTIDE SEQUENCE [LARGE SCALE GENOMIC DNA]</scope>
    <source>
        <strain evidence="1 2">HB13667</strain>
    </source>
</reference>